<dbReference type="PANTHER" id="PTHR23028:SF53">
    <property type="entry name" value="ACYL_TRANSF_3 DOMAIN-CONTAINING PROTEIN"/>
    <property type="match status" value="1"/>
</dbReference>
<evidence type="ECO:0000313" key="4">
    <source>
        <dbReference type="EMBL" id="BCJ40213.1"/>
    </source>
</evidence>
<feature type="transmembrane region" description="Helical" evidence="2">
    <location>
        <begin position="262"/>
        <end position="281"/>
    </location>
</feature>
<feature type="domain" description="Acyltransferase 3" evidence="3">
    <location>
        <begin position="21"/>
        <end position="349"/>
    </location>
</feature>
<dbReference type="InterPro" id="IPR050879">
    <property type="entry name" value="Acyltransferase_3"/>
</dbReference>
<dbReference type="Pfam" id="PF01757">
    <property type="entry name" value="Acyl_transf_3"/>
    <property type="match status" value="1"/>
</dbReference>
<evidence type="ECO:0000256" key="1">
    <source>
        <dbReference type="SAM" id="MobiDB-lite"/>
    </source>
</evidence>
<sequence length="490" mass="54142">MPSTRLSRKHIDRGYGSPVRNRYLDLLRAAAILRVIVYHLFGWSWLSIVMPAMGVMFALAGSLTAASLEKRPANRVVTSRLRRLLPPLWLLGLMAVPVMIALGWAQEEDGEHPFTPWKLAFWILPLGDPPGSELGVDSWEPLWYIRAYVWFILLSPILWLLWKRLGPACWLLVLAPIAAIALLDKTGFGLPETADVVMWDFVTYAACWIMGFAHRDGRLARLRPATVVTLVLLLGGAALYYQNGHQGEDAWDLNDVSESQSLYSLAFVLLALRWQPSMAWLSRLRPLDRAVTLLNNRAVTVYLWHNLAIAAIWPVLTFLALDDLGHLEKPVTLAMTFLLTGVAVVLFGWVEDLAAQRRPRLWPDTTPARTTPAAPAPARPEGHAPADAEPVGPLPAGWPQAGWTDTGRDGQPFAGRPPAGVTGHPVAGVNGHPPTGHPPTGHPSTGRPPGGASRHSAEPSPGRWAQRRERRAAKKREENNLIPTWWAPEE</sequence>
<gene>
    <name evidence="4" type="ORF">Aiant_08700</name>
</gene>
<organism evidence="4 5">
    <name type="scientific">Actinoplanes ianthinogenes</name>
    <dbReference type="NCBI Taxonomy" id="122358"/>
    <lineage>
        <taxon>Bacteria</taxon>
        <taxon>Bacillati</taxon>
        <taxon>Actinomycetota</taxon>
        <taxon>Actinomycetes</taxon>
        <taxon>Micromonosporales</taxon>
        <taxon>Micromonosporaceae</taxon>
        <taxon>Actinoplanes</taxon>
    </lineage>
</organism>
<evidence type="ECO:0000259" key="3">
    <source>
        <dbReference type="Pfam" id="PF01757"/>
    </source>
</evidence>
<dbReference type="Proteomes" id="UP000676967">
    <property type="component" value="Chromosome"/>
</dbReference>
<feature type="region of interest" description="Disordered" evidence="1">
    <location>
        <begin position="361"/>
        <end position="490"/>
    </location>
</feature>
<feature type="transmembrane region" description="Helical" evidence="2">
    <location>
        <begin position="169"/>
        <end position="190"/>
    </location>
</feature>
<protein>
    <submittedName>
        <fullName evidence="4">Membrane protein</fullName>
    </submittedName>
</protein>
<reference evidence="4 5" key="1">
    <citation type="submission" date="2020-08" db="EMBL/GenBank/DDBJ databases">
        <title>Whole genome shotgun sequence of Actinoplanes ianthinogenes NBRC 13996.</title>
        <authorList>
            <person name="Komaki H."/>
            <person name="Tamura T."/>
        </authorList>
    </citation>
    <scope>NUCLEOTIDE SEQUENCE [LARGE SCALE GENOMIC DNA]</scope>
    <source>
        <strain evidence="4 5">NBRC 13996</strain>
    </source>
</reference>
<keyword evidence="2" id="KW-0812">Transmembrane</keyword>
<dbReference type="InterPro" id="IPR002656">
    <property type="entry name" value="Acyl_transf_3_dom"/>
</dbReference>
<evidence type="ECO:0000256" key="2">
    <source>
        <dbReference type="SAM" id="Phobius"/>
    </source>
</evidence>
<feature type="transmembrane region" description="Helical" evidence="2">
    <location>
        <begin position="225"/>
        <end position="242"/>
    </location>
</feature>
<dbReference type="PANTHER" id="PTHR23028">
    <property type="entry name" value="ACETYLTRANSFERASE"/>
    <property type="match status" value="1"/>
</dbReference>
<feature type="transmembrane region" description="Helical" evidence="2">
    <location>
        <begin position="88"/>
        <end position="105"/>
    </location>
</feature>
<evidence type="ECO:0000313" key="5">
    <source>
        <dbReference type="Proteomes" id="UP000676967"/>
    </source>
</evidence>
<keyword evidence="2" id="KW-1133">Transmembrane helix</keyword>
<feature type="transmembrane region" description="Helical" evidence="2">
    <location>
        <begin position="302"/>
        <end position="321"/>
    </location>
</feature>
<feature type="transmembrane region" description="Helical" evidence="2">
    <location>
        <begin position="196"/>
        <end position="213"/>
    </location>
</feature>
<feature type="transmembrane region" description="Helical" evidence="2">
    <location>
        <begin position="47"/>
        <end position="68"/>
    </location>
</feature>
<feature type="transmembrane region" description="Helical" evidence="2">
    <location>
        <begin position="333"/>
        <end position="350"/>
    </location>
</feature>
<accession>A0ABM7LLY8</accession>
<keyword evidence="5" id="KW-1185">Reference proteome</keyword>
<proteinExistence type="predicted"/>
<feature type="transmembrane region" description="Helical" evidence="2">
    <location>
        <begin position="143"/>
        <end position="162"/>
    </location>
</feature>
<dbReference type="EMBL" id="AP023356">
    <property type="protein sequence ID" value="BCJ40213.1"/>
    <property type="molecule type" value="Genomic_DNA"/>
</dbReference>
<keyword evidence="2" id="KW-0472">Membrane</keyword>
<name>A0ABM7LLY8_9ACTN</name>
<feature type="compositionally biased region" description="Low complexity" evidence="1">
    <location>
        <begin position="442"/>
        <end position="451"/>
    </location>
</feature>